<dbReference type="AlphaFoldDB" id="A0A6I3STF0"/>
<evidence type="ECO:0000313" key="5">
    <source>
        <dbReference type="Proteomes" id="UP000622638"/>
    </source>
</evidence>
<keyword evidence="5" id="KW-1185">Reference proteome</keyword>
<accession>A0A6I3STF0</accession>
<reference evidence="2" key="4">
    <citation type="submission" date="2024-05" db="EMBL/GenBank/DDBJ databases">
        <authorList>
            <person name="Sun Q."/>
            <person name="Zhou Y."/>
        </authorList>
    </citation>
    <scope>NUCLEOTIDE SEQUENCE</scope>
    <source>
        <strain evidence="2">CGMCC 1.15931</strain>
    </source>
</reference>
<evidence type="ECO:0000313" key="3">
    <source>
        <dbReference type="EMBL" id="MTV52460.1"/>
    </source>
</evidence>
<dbReference type="EMBL" id="WNKZ01000012">
    <property type="protein sequence ID" value="MTV52460.1"/>
    <property type="molecule type" value="Genomic_DNA"/>
</dbReference>
<feature type="transmembrane region" description="Helical" evidence="1">
    <location>
        <begin position="12"/>
        <end position="30"/>
    </location>
</feature>
<keyword evidence="1" id="KW-1133">Transmembrane helix</keyword>
<reference evidence="3 4" key="3">
    <citation type="submission" date="2019-11" db="EMBL/GenBank/DDBJ databases">
        <title>Type strains purchased from KCTC, JCM and DSMZ.</title>
        <authorList>
            <person name="Lu H."/>
        </authorList>
    </citation>
    <scope>NUCLEOTIDE SEQUENCE [LARGE SCALE GENOMIC DNA]</scope>
    <source>
        <strain evidence="3 4">KCTC 52429</strain>
    </source>
</reference>
<sequence>MNLDHIFDNASRVMTVISFITFAGICAWAWSRRKQGDFAEAAQLPFADEENGHV</sequence>
<keyword evidence="1" id="KW-0812">Transmembrane</keyword>
<evidence type="ECO:0000313" key="4">
    <source>
        <dbReference type="Proteomes" id="UP000430634"/>
    </source>
</evidence>
<keyword evidence="1" id="KW-0472">Membrane</keyword>
<dbReference type="InterPro" id="IPR008621">
    <property type="entry name" value="Cbb3-typ_cyt_oxidase_comp"/>
</dbReference>
<dbReference type="Proteomes" id="UP000430634">
    <property type="component" value="Unassembled WGS sequence"/>
</dbReference>
<dbReference type="RefSeq" id="WP_155469788.1">
    <property type="nucleotide sequence ID" value="NZ_BMKG01000024.1"/>
</dbReference>
<dbReference type="OrthoDB" id="8604580at2"/>
<comment type="caution">
    <text evidence="3">The sequence shown here is derived from an EMBL/GenBank/DDBJ whole genome shotgun (WGS) entry which is preliminary data.</text>
</comment>
<organism evidence="3 4">
    <name type="scientific">Pseudoduganella buxea</name>
    <dbReference type="NCBI Taxonomy" id="1949069"/>
    <lineage>
        <taxon>Bacteria</taxon>
        <taxon>Pseudomonadati</taxon>
        <taxon>Pseudomonadota</taxon>
        <taxon>Betaproteobacteria</taxon>
        <taxon>Burkholderiales</taxon>
        <taxon>Oxalobacteraceae</taxon>
        <taxon>Telluria group</taxon>
        <taxon>Pseudoduganella</taxon>
    </lineage>
</organism>
<reference evidence="2" key="1">
    <citation type="journal article" date="2014" name="Int. J. Syst. Evol. Microbiol.">
        <title>Complete genome of a new Firmicutes species belonging to the dominant human colonic microbiota ('Ruminococcus bicirculans') reveals two chromosomes and a selective capacity to utilize plant glucans.</title>
        <authorList>
            <consortium name="NISC Comparative Sequencing Program"/>
            <person name="Wegmann U."/>
            <person name="Louis P."/>
            <person name="Goesmann A."/>
            <person name="Henrissat B."/>
            <person name="Duncan S.H."/>
            <person name="Flint H.J."/>
        </authorList>
    </citation>
    <scope>NUCLEOTIDE SEQUENCE</scope>
    <source>
        <strain evidence="2">CGMCC 1.15931</strain>
    </source>
</reference>
<evidence type="ECO:0000256" key="1">
    <source>
        <dbReference type="SAM" id="Phobius"/>
    </source>
</evidence>
<evidence type="ECO:0000313" key="2">
    <source>
        <dbReference type="EMBL" id="GGC18337.1"/>
    </source>
</evidence>
<protein>
    <submittedName>
        <fullName evidence="3">CcoQ/FixQ family Cbb3-type cytochrome c oxidase assembly chaperone</fullName>
    </submittedName>
</protein>
<dbReference type="EMBL" id="BMKG01000024">
    <property type="protein sequence ID" value="GGC18337.1"/>
    <property type="molecule type" value="Genomic_DNA"/>
</dbReference>
<proteinExistence type="predicted"/>
<gene>
    <name evidence="2" type="ORF">GCM10011572_44650</name>
    <name evidence="3" type="ORF">GM672_06875</name>
</gene>
<name>A0A6I3STF0_9BURK</name>
<dbReference type="Proteomes" id="UP000622638">
    <property type="component" value="Unassembled WGS sequence"/>
</dbReference>
<reference evidence="5" key="2">
    <citation type="journal article" date="2019" name="Int. J. Syst. Evol. Microbiol.">
        <title>The Global Catalogue of Microorganisms (GCM) 10K type strain sequencing project: providing services to taxonomists for standard genome sequencing and annotation.</title>
        <authorList>
            <consortium name="The Broad Institute Genomics Platform"/>
            <consortium name="The Broad Institute Genome Sequencing Center for Infectious Disease"/>
            <person name="Wu L."/>
            <person name="Ma J."/>
        </authorList>
    </citation>
    <scope>NUCLEOTIDE SEQUENCE [LARGE SCALE GENOMIC DNA]</scope>
    <source>
        <strain evidence="5">CGMCC 1.15931</strain>
    </source>
</reference>
<dbReference type="Pfam" id="PF05545">
    <property type="entry name" value="FixQ"/>
    <property type="match status" value="1"/>
</dbReference>